<evidence type="ECO:0000256" key="15">
    <source>
        <dbReference type="ARBA" id="ARBA00067082"/>
    </source>
</evidence>
<dbReference type="EC" id="2.1.1.-" evidence="18"/>
<evidence type="ECO:0000256" key="1">
    <source>
        <dbReference type="ARBA" id="ARBA00004429"/>
    </source>
</evidence>
<dbReference type="InterPro" id="IPR000045">
    <property type="entry name" value="Prepilin_IV_endopep_pep"/>
</dbReference>
<dbReference type="EMBL" id="SGXC01000001">
    <property type="protein sequence ID" value="RZS85885.1"/>
    <property type="molecule type" value="Genomic_DNA"/>
</dbReference>
<dbReference type="GO" id="GO:0032259">
    <property type="term" value="P:methylation"/>
    <property type="evidence" value="ECO:0007669"/>
    <property type="project" value="UniProtKB-KW"/>
</dbReference>
<dbReference type="FunFam" id="1.20.120.1220:FF:000001">
    <property type="entry name" value="Type 4 prepilin-like proteins leader peptide-processing enzyme"/>
    <property type="match status" value="1"/>
</dbReference>
<feature type="transmembrane region" description="Helical" evidence="19">
    <location>
        <begin position="113"/>
        <end position="146"/>
    </location>
</feature>
<feature type="domain" description="Prepilin type IV endopeptidase peptidase" evidence="20">
    <location>
        <begin position="136"/>
        <end position="243"/>
    </location>
</feature>
<evidence type="ECO:0000256" key="10">
    <source>
        <dbReference type="ARBA" id="ARBA00022801"/>
    </source>
</evidence>
<comment type="catalytic activity">
    <reaction evidence="14 18">
        <text>Typically cleaves a -Gly-|-Phe- bond to release an N-terminal, basic peptide of 5-8 residues from type IV prepilin, and then N-methylates the new N-terminal amino group, the methyl donor being S-adenosyl-L-methionine.</text>
        <dbReference type="EC" id="3.4.23.43"/>
    </reaction>
</comment>
<name>A0A4Q7NL86_9BURK</name>
<evidence type="ECO:0000256" key="17">
    <source>
        <dbReference type="RuleBase" id="RU003793"/>
    </source>
</evidence>
<organism evidence="22 23">
    <name type="scientific">Pigmentiphaga kullae</name>
    <dbReference type="NCBI Taxonomy" id="151784"/>
    <lineage>
        <taxon>Bacteria</taxon>
        <taxon>Pseudomonadati</taxon>
        <taxon>Pseudomonadota</taxon>
        <taxon>Betaproteobacteria</taxon>
        <taxon>Burkholderiales</taxon>
        <taxon>Alcaligenaceae</taxon>
        <taxon>Pigmentiphaga</taxon>
    </lineage>
</organism>
<dbReference type="Pfam" id="PF01478">
    <property type="entry name" value="Peptidase_A24"/>
    <property type="match status" value="1"/>
</dbReference>
<dbReference type="GO" id="GO:0008168">
    <property type="term" value="F:methyltransferase activity"/>
    <property type="evidence" value="ECO:0007669"/>
    <property type="project" value="UniProtKB-KW"/>
</dbReference>
<feature type="transmembrane region" description="Helical" evidence="19">
    <location>
        <begin position="181"/>
        <end position="203"/>
    </location>
</feature>
<evidence type="ECO:0000256" key="6">
    <source>
        <dbReference type="ARBA" id="ARBA00022670"/>
    </source>
</evidence>
<evidence type="ECO:0000256" key="13">
    <source>
        <dbReference type="ARBA" id="ARBA00023268"/>
    </source>
</evidence>
<comment type="caution">
    <text evidence="22">The sequence shown here is derived from an EMBL/GenBank/DDBJ whole genome shotgun (WGS) entry which is preliminary data.</text>
</comment>
<accession>A0A4Q7NL86</accession>
<dbReference type="OrthoDB" id="9789291at2"/>
<keyword evidence="13 18" id="KW-0511">Multifunctional enzyme</keyword>
<gene>
    <name evidence="22" type="ORF">EV675_1915</name>
</gene>
<keyword evidence="3" id="KW-1003">Cell membrane</keyword>
<dbReference type="Proteomes" id="UP000292445">
    <property type="component" value="Unassembled WGS sequence"/>
</dbReference>
<protein>
    <recommendedName>
        <fullName evidence="16 18">Prepilin leader peptidase/N-methyltransferase</fullName>
        <ecNumber evidence="18">2.1.1.-</ecNumber>
        <ecNumber evidence="15 18">3.4.23.43</ecNumber>
    </recommendedName>
</protein>
<dbReference type="PANTHER" id="PTHR30487:SF0">
    <property type="entry name" value="PREPILIN LEADER PEPTIDASE_N-METHYLTRANSFERASE-RELATED"/>
    <property type="match status" value="1"/>
</dbReference>
<keyword evidence="10 18" id="KW-0378">Hydrolase</keyword>
<keyword evidence="9 18" id="KW-0812">Transmembrane</keyword>
<evidence type="ECO:0000313" key="22">
    <source>
        <dbReference type="EMBL" id="RZS85885.1"/>
    </source>
</evidence>
<keyword evidence="7 18" id="KW-0808">Transferase</keyword>
<dbReference type="GO" id="GO:0005886">
    <property type="term" value="C:plasma membrane"/>
    <property type="evidence" value="ECO:0007669"/>
    <property type="project" value="UniProtKB-SubCell"/>
</dbReference>
<evidence type="ECO:0000256" key="2">
    <source>
        <dbReference type="ARBA" id="ARBA00005801"/>
    </source>
</evidence>
<dbReference type="Pfam" id="PF06750">
    <property type="entry name" value="A24_N_bact"/>
    <property type="match status" value="1"/>
</dbReference>
<keyword evidence="11 19" id="KW-1133">Transmembrane helix</keyword>
<dbReference type="GO" id="GO:0004190">
    <property type="term" value="F:aspartic-type endopeptidase activity"/>
    <property type="evidence" value="ECO:0007669"/>
    <property type="project" value="UniProtKB-EC"/>
</dbReference>
<evidence type="ECO:0000256" key="19">
    <source>
        <dbReference type="SAM" id="Phobius"/>
    </source>
</evidence>
<evidence type="ECO:0000256" key="18">
    <source>
        <dbReference type="RuleBase" id="RU003794"/>
    </source>
</evidence>
<evidence type="ECO:0000256" key="4">
    <source>
        <dbReference type="ARBA" id="ARBA00022519"/>
    </source>
</evidence>
<comment type="subcellular location">
    <subcellularLocation>
        <location evidence="1">Cell inner membrane</location>
        <topology evidence="1">Multi-pass membrane protein</topology>
    </subcellularLocation>
    <subcellularLocation>
        <location evidence="18">Cell membrane</location>
        <topology evidence="18">Multi-pass membrane protein</topology>
    </subcellularLocation>
</comment>
<feature type="transmembrane region" description="Helical" evidence="19">
    <location>
        <begin position="260"/>
        <end position="279"/>
    </location>
</feature>
<dbReference type="AlphaFoldDB" id="A0A4Q7NL86"/>
<keyword evidence="12 19" id="KW-0472">Membrane</keyword>
<evidence type="ECO:0000259" key="21">
    <source>
        <dbReference type="Pfam" id="PF06750"/>
    </source>
</evidence>
<dbReference type="RefSeq" id="WP_130357029.1">
    <property type="nucleotide sequence ID" value="NZ_SGXC01000001.1"/>
</dbReference>
<evidence type="ECO:0000259" key="20">
    <source>
        <dbReference type="Pfam" id="PF01478"/>
    </source>
</evidence>
<evidence type="ECO:0000256" key="8">
    <source>
        <dbReference type="ARBA" id="ARBA00022691"/>
    </source>
</evidence>
<comment type="function">
    <text evidence="18">Plays an essential role in type IV pili and type II pseudopili formation by proteolytically removing the leader sequence from substrate proteins and subsequently monomethylating the alpha-amino group of the newly exposed N-terminal phenylalanine.</text>
</comment>
<feature type="transmembrane region" description="Helical" evidence="19">
    <location>
        <begin position="12"/>
        <end position="33"/>
    </location>
</feature>
<feature type="transmembrane region" description="Helical" evidence="19">
    <location>
        <begin position="215"/>
        <end position="248"/>
    </location>
</feature>
<dbReference type="Gene3D" id="1.20.120.1220">
    <property type="match status" value="1"/>
</dbReference>
<dbReference type="PRINTS" id="PR00864">
    <property type="entry name" value="PREPILNPTASE"/>
</dbReference>
<evidence type="ECO:0000256" key="5">
    <source>
        <dbReference type="ARBA" id="ARBA00022603"/>
    </source>
</evidence>
<evidence type="ECO:0000313" key="23">
    <source>
        <dbReference type="Proteomes" id="UP000292445"/>
    </source>
</evidence>
<keyword evidence="5 18" id="KW-0489">Methyltransferase</keyword>
<evidence type="ECO:0000256" key="3">
    <source>
        <dbReference type="ARBA" id="ARBA00022475"/>
    </source>
</evidence>
<dbReference type="EC" id="3.4.23.43" evidence="15 18"/>
<dbReference type="PANTHER" id="PTHR30487">
    <property type="entry name" value="TYPE 4 PREPILIN-LIKE PROTEINS LEADER PEPTIDE-PROCESSING ENZYME"/>
    <property type="match status" value="1"/>
</dbReference>
<comment type="similarity">
    <text evidence="2 17">Belongs to the peptidase A24 family.</text>
</comment>
<evidence type="ECO:0000256" key="7">
    <source>
        <dbReference type="ARBA" id="ARBA00022679"/>
    </source>
</evidence>
<keyword evidence="4" id="KW-0997">Cell inner membrane</keyword>
<feature type="transmembrane region" description="Helical" evidence="19">
    <location>
        <begin position="158"/>
        <end position="175"/>
    </location>
</feature>
<dbReference type="InterPro" id="IPR014032">
    <property type="entry name" value="Peptidase_A24A_bac"/>
</dbReference>
<keyword evidence="23" id="KW-1185">Reference proteome</keyword>
<evidence type="ECO:0000256" key="16">
    <source>
        <dbReference type="ARBA" id="ARBA00071870"/>
    </source>
</evidence>
<proteinExistence type="inferred from homology"/>
<dbReference type="InterPro" id="IPR050882">
    <property type="entry name" value="Prepilin_peptidase/N-MTase"/>
</dbReference>
<evidence type="ECO:0000256" key="14">
    <source>
        <dbReference type="ARBA" id="ARBA00050401"/>
    </source>
</evidence>
<feature type="domain" description="Prepilin peptidase A24 N-terminal" evidence="21">
    <location>
        <begin position="20"/>
        <end position="124"/>
    </location>
</feature>
<evidence type="ECO:0000256" key="12">
    <source>
        <dbReference type="ARBA" id="ARBA00023136"/>
    </source>
</evidence>
<sequence>MSFVQILAATPWLAYTAAAVLGLVVGSFLNVVIARLPQMMQRAWQEQCAELHGQAQSEPARFDLAYPASHCPACRRPISWRHNIPVLGWLVLRGRCAHCAAPISWQYPLVELAAAALFAACVAVFGVTWSSLAAMAFCAVCLALAVIDHQTSLLPDDLTLPLLWAGLFVNLWGAFAFLPDAVIGAMAGYGVLWSVYWLFRLLTGKEGMGYGDFKLLAAIGAWLGWQSLPLVMVVASLAGVAVAGGLMIAGRVQRGQPLPFGPYLAAAGVAALFAGDAWIKLLAW</sequence>
<keyword evidence="8" id="KW-0949">S-adenosyl-L-methionine</keyword>
<keyword evidence="6 18" id="KW-0645">Protease</keyword>
<evidence type="ECO:0000256" key="9">
    <source>
        <dbReference type="ARBA" id="ARBA00022692"/>
    </source>
</evidence>
<reference evidence="22 23" key="1">
    <citation type="submission" date="2019-02" db="EMBL/GenBank/DDBJ databases">
        <title>Genomic Encyclopedia of Type Strains, Phase IV (KMG-IV): sequencing the most valuable type-strain genomes for metagenomic binning, comparative biology and taxonomic classification.</title>
        <authorList>
            <person name="Goeker M."/>
        </authorList>
    </citation>
    <scope>NUCLEOTIDE SEQUENCE [LARGE SCALE GENOMIC DNA]</scope>
    <source>
        <strain evidence="22 23">K24</strain>
    </source>
</reference>
<dbReference type="InterPro" id="IPR010627">
    <property type="entry name" value="Prepilin_pept_A24_N"/>
</dbReference>
<evidence type="ECO:0000256" key="11">
    <source>
        <dbReference type="ARBA" id="ARBA00022989"/>
    </source>
</evidence>
<dbReference type="GO" id="GO:0006465">
    <property type="term" value="P:signal peptide processing"/>
    <property type="evidence" value="ECO:0007669"/>
    <property type="project" value="TreeGrafter"/>
</dbReference>